<feature type="binding site" evidence="4">
    <location>
        <begin position="361"/>
        <end position="362"/>
    </location>
    <ligand>
        <name>S-methyl-5'-thioadenosine</name>
        <dbReference type="ChEBI" id="CHEBI:17509"/>
    </ligand>
</feature>
<dbReference type="EMBL" id="JACXAI010000008">
    <property type="protein sequence ID" value="MBD1380303.1"/>
    <property type="molecule type" value="Genomic_DNA"/>
</dbReference>
<dbReference type="NCBIfam" id="NF037959">
    <property type="entry name" value="MFS_SpdSyn"/>
    <property type="match status" value="1"/>
</dbReference>
<dbReference type="GO" id="GO:0008295">
    <property type="term" value="P:spermidine biosynthetic process"/>
    <property type="evidence" value="ECO:0007669"/>
    <property type="project" value="UniProtKB-UniRule"/>
</dbReference>
<feature type="transmembrane region" description="Helical" evidence="4">
    <location>
        <begin position="178"/>
        <end position="199"/>
    </location>
</feature>
<evidence type="ECO:0000313" key="8">
    <source>
        <dbReference type="Proteomes" id="UP000626844"/>
    </source>
</evidence>
<dbReference type="InterPro" id="IPR030373">
    <property type="entry name" value="PABS_CS"/>
</dbReference>
<comment type="function">
    <text evidence="4">Catalyzes the irreversible transfer of a propylamine group from the amino donor S-adenosylmethioninamine (decarboxy-AdoMet) to putrescine (1,4-diaminobutane) to yield spermidine.</text>
</comment>
<dbReference type="NCBIfam" id="NF002956">
    <property type="entry name" value="PRK03612.1"/>
    <property type="match status" value="1"/>
</dbReference>
<dbReference type="Gene3D" id="3.40.50.150">
    <property type="entry name" value="Vaccinia Virus protein VP39"/>
    <property type="match status" value="1"/>
</dbReference>
<name>A0A926NHV4_9BACI</name>
<accession>A0A926NHV4</accession>
<dbReference type="HAMAP" id="MF_00198">
    <property type="entry name" value="Spermidine_synth"/>
    <property type="match status" value="1"/>
</dbReference>
<dbReference type="PANTHER" id="PTHR43317">
    <property type="entry name" value="THERMOSPERMINE SYNTHASE ACAULIS5"/>
    <property type="match status" value="1"/>
</dbReference>
<comment type="pathway">
    <text evidence="4">Amine and polyamine biosynthesis; spermidine biosynthesis; spermidine from putrescine: step 1/1.</text>
</comment>
<dbReference type="GO" id="GO:0010487">
    <property type="term" value="F:thermospermine synthase activity"/>
    <property type="evidence" value="ECO:0007669"/>
    <property type="project" value="UniProtKB-ARBA"/>
</dbReference>
<feature type="transmembrane region" description="Helical" evidence="4">
    <location>
        <begin position="21"/>
        <end position="47"/>
    </location>
</feature>
<dbReference type="CDD" id="cd02440">
    <property type="entry name" value="AdoMet_MTases"/>
    <property type="match status" value="1"/>
</dbReference>
<dbReference type="InterPro" id="IPR030374">
    <property type="entry name" value="PABS"/>
</dbReference>
<evidence type="ECO:0000313" key="7">
    <source>
        <dbReference type="EMBL" id="MBD1380303.1"/>
    </source>
</evidence>
<comment type="caution">
    <text evidence="4">Lacks conserved residue(s) required for the propagation of feature annotation.</text>
</comment>
<dbReference type="InterPro" id="IPR001045">
    <property type="entry name" value="Spermi_synthase"/>
</dbReference>
<organism evidence="7 8">
    <name type="scientific">Metabacillus arenae</name>
    <dbReference type="NCBI Taxonomy" id="2771434"/>
    <lineage>
        <taxon>Bacteria</taxon>
        <taxon>Bacillati</taxon>
        <taxon>Bacillota</taxon>
        <taxon>Bacilli</taxon>
        <taxon>Bacillales</taxon>
        <taxon>Bacillaceae</taxon>
        <taxon>Metabacillus</taxon>
    </lineage>
</organism>
<sequence>MINNKGDSCVGEQTIKQSKAIYWASGIVSVCGIIFEVLFGAAGSYLLGDGVKQYTLTISLFLTGMGIGATISERVTKNLILSFVWIEYLIGIIAGSSTFLLFGISAFLSEGTDAFFLYAITLVVGALTGVELPILIRKANDIGVTLKKSTARVLFSDYAGGLIGGLLFVYLLRPEFGLVKTAFLVAVINVVIALWILLYFKKELQTFKRHFTAGIAILVFLIAGVFFGEEMAFSFEQKLYRDPIIYSETTDYQQIILTKEQGDLRLFLDGQLQFSSSDEYRYHETLVHPAMATAEKRENILVLGGGDGLALRELRKYEEVKAITLVDLDPKVVALGKTNRDLVQLNEKSFEDERVKVLHEDAFKFAEHHSDQFYDVILVDLPDPNNESLNKLYTLEFYQLLRNRLAPGGSLMIQGTSPTFATEVYWTINQTIKEAGLYTENLHVDVPSFGDWGFVLAKREPVKLDQADIFVETKFLTNEVVAGLTTFGKDIDNEIVNDDGQPVSIETNTLMKPTIIEKYEKAWRSY</sequence>
<comment type="catalytic activity">
    <reaction evidence="4">
        <text>S-adenosyl 3-(methylsulfanyl)propylamine + putrescine = S-methyl-5'-thioadenosine + spermidine + H(+)</text>
        <dbReference type="Rhea" id="RHEA:12721"/>
        <dbReference type="ChEBI" id="CHEBI:15378"/>
        <dbReference type="ChEBI" id="CHEBI:17509"/>
        <dbReference type="ChEBI" id="CHEBI:57443"/>
        <dbReference type="ChEBI" id="CHEBI:57834"/>
        <dbReference type="ChEBI" id="CHEBI:326268"/>
        <dbReference type="EC" id="2.5.1.16"/>
    </reaction>
</comment>
<feature type="transmembrane region" description="Helical" evidence="4">
    <location>
        <begin position="53"/>
        <end position="71"/>
    </location>
</feature>
<dbReference type="Proteomes" id="UP000626844">
    <property type="component" value="Unassembled WGS sequence"/>
</dbReference>
<feature type="binding site" evidence="4">
    <location>
        <position position="283"/>
    </location>
    <ligand>
        <name>spermidine</name>
        <dbReference type="ChEBI" id="CHEBI:57834"/>
    </ligand>
</feature>
<keyword evidence="4" id="KW-1003">Cell membrane</keyword>
<dbReference type="EC" id="2.5.1.16" evidence="4"/>
<dbReference type="GO" id="GO:0004766">
    <property type="term" value="F:spermidine synthase activity"/>
    <property type="evidence" value="ECO:0007669"/>
    <property type="project" value="UniProtKB-UniRule"/>
</dbReference>
<feature type="binding site" evidence="4">
    <location>
        <position position="307"/>
    </location>
    <ligand>
        <name>spermidine</name>
        <dbReference type="ChEBI" id="CHEBI:57834"/>
    </ligand>
</feature>
<evidence type="ECO:0000256" key="1">
    <source>
        <dbReference type="ARBA" id="ARBA00007867"/>
    </source>
</evidence>
<keyword evidence="4" id="KW-0812">Transmembrane</keyword>
<evidence type="ECO:0000256" key="4">
    <source>
        <dbReference type="HAMAP-Rule" id="MF_00198"/>
    </source>
</evidence>
<dbReference type="SUPFAM" id="SSF53335">
    <property type="entry name" value="S-adenosyl-L-methionine-dependent methyltransferases"/>
    <property type="match status" value="1"/>
</dbReference>
<keyword evidence="4" id="KW-0745">Spermidine biosynthesis</keyword>
<comment type="subunit">
    <text evidence="4">Homodimer or homotetramer.</text>
</comment>
<reference evidence="7" key="1">
    <citation type="submission" date="2020-09" db="EMBL/GenBank/DDBJ databases">
        <title>A novel bacterium of genus Bacillus, isolated from South China Sea.</title>
        <authorList>
            <person name="Huang H."/>
            <person name="Mo K."/>
            <person name="Hu Y."/>
        </authorList>
    </citation>
    <scope>NUCLEOTIDE SEQUENCE</scope>
    <source>
        <strain evidence="7">IB182487</strain>
    </source>
</reference>
<keyword evidence="8" id="KW-1185">Reference proteome</keyword>
<evidence type="ECO:0000256" key="2">
    <source>
        <dbReference type="ARBA" id="ARBA00022679"/>
    </source>
</evidence>
<feature type="domain" description="PABS" evidence="6">
    <location>
        <begin position="224"/>
        <end position="459"/>
    </location>
</feature>
<comment type="subcellular location">
    <subcellularLocation>
        <location evidence="4">Cell membrane</location>
        <topology evidence="4">Multi-pass membrane protein</topology>
    </subcellularLocation>
</comment>
<feature type="binding site" evidence="4">
    <location>
        <position position="253"/>
    </location>
    <ligand>
        <name>S-methyl-5'-thioadenosine</name>
        <dbReference type="ChEBI" id="CHEBI:17509"/>
    </ligand>
</feature>
<keyword evidence="4" id="KW-1133">Transmembrane helix</keyword>
<evidence type="ECO:0000259" key="6">
    <source>
        <dbReference type="PROSITE" id="PS51006"/>
    </source>
</evidence>
<proteinExistence type="inferred from homology"/>
<dbReference type="PROSITE" id="PS01330">
    <property type="entry name" value="PABS_1"/>
    <property type="match status" value="1"/>
</dbReference>
<gene>
    <name evidence="4" type="primary">speE</name>
    <name evidence="7" type="ORF">IC621_08680</name>
</gene>
<evidence type="ECO:0000256" key="5">
    <source>
        <dbReference type="PROSITE-ProRule" id="PRU00354"/>
    </source>
</evidence>
<protein>
    <recommendedName>
        <fullName evidence="4">Polyamine aminopropyltransferase</fullName>
    </recommendedName>
    <alternativeName>
        <fullName evidence="4">Putrescine aminopropyltransferase</fullName>
        <shortName evidence="4">PAPT</shortName>
    </alternativeName>
    <alternativeName>
        <fullName evidence="4">Spermidine synthase</fullName>
        <shortName evidence="4">SPDS</shortName>
        <shortName evidence="4">SPDSY</shortName>
        <ecNumber evidence="4">2.5.1.16</ecNumber>
    </alternativeName>
</protein>
<keyword evidence="3 4" id="KW-0620">Polyamine biosynthesis</keyword>
<dbReference type="GO" id="GO:0005886">
    <property type="term" value="C:plasma membrane"/>
    <property type="evidence" value="ECO:0007669"/>
    <property type="project" value="UniProtKB-SubCell"/>
</dbReference>
<feature type="transmembrane region" description="Helical" evidence="4">
    <location>
        <begin position="153"/>
        <end position="172"/>
    </location>
</feature>
<dbReference type="AlphaFoldDB" id="A0A926NHV4"/>
<evidence type="ECO:0000256" key="3">
    <source>
        <dbReference type="ARBA" id="ARBA00023115"/>
    </source>
</evidence>
<dbReference type="FunFam" id="3.40.50.150:FF:000088">
    <property type="entry name" value="Polyamine aminopropyltransferase"/>
    <property type="match status" value="1"/>
</dbReference>
<feature type="transmembrane region" description="Helical" evidence="4">
    <location>
        <begin position="114"/>
        <end position="132"/>
    </location>
</feature>
<feature type="active site" description="Proton acceptor" evidence="4 5">
    <location>
        <position position="380"/>
    </location>
</feature>
<dbReference type="PROSITE" id="PS51006">
    <property type="entry name" value="PABS_2"/>
    <property type="match status" value="1"/>
</dbReference>
<dbReference type="InterPro" id="IPR029063">
    <property type="entry name" value="SAM-dependent_MTases_sf"/>
</dbReference>
<feature type="transmembrane region" description="Helical" evidence="4">
    <location>
        <begin position="211"/>
        <end position="228"/>
    </location>
</feature>
<feature type="transmembrane region" description="Helical" evidence="4">
    <location>
        <begin position="83"/>
        <end position="108"/>
    </location>
</feature>
<comment type="caution">
    <text evidence="7">The sequence shown here is derived from an EMBL/GenBank/DDBJ whole genome shotgun (WGS) entry which is preliminary data.</text>
</comment>
<feature type="binding site" evidence="4">
    <location>
        <position position="327"/>
    </location>
    <ligand>
        <name>S-methyl-5'-thioadenosine</name>
        <dbReference type="ChEBI" id="CHEBI:17509"/>
    </ligand>
</feature>
<comment type="similarity">
    <text evidence="1 4">Belongs to the spermidine/spermine synthase family.</text>
</comment>
<dbReference type="Pfam" id="PF01564">
    <property type="entry name" value="Spermine_synth"/>
    <property type="match status" value="1"/>
</dbReference>
<keyword evidence="4" id="KW-0472">Membrane</keyword>
<dbReference type="PANTHER" id="PTHR43317:SF1">
    <property type="entry name" value="THERMOSPERMINE SYNTHASE ACAULIS5"/>
    <property type="match status" value="1"/>
</dbReference>
<keyword evidence="2 4" id="KW-0808">Transferase</keyword>